<evidence type="ECO:0000313" key="3">
    <source>
        <dbReference type="Proteomes" id="UP000076927"/>
    </source>
</evidence>
<dbReference type="Pfam" id="PF12867">
    <property type="entry name" value="DinB_2"/>
    <property type="match status" value="1"/>
</dbReference>
<dbReference type="OrthoDB" id="4295522at2"/>
<dbReference type="InterPro" id="IPR034660">
    <property type="entry name" value="DinB/YfiT-like"/>
</dbReference>
<proteinExistence type="predicted"/>
<dbReference type="PATRIC" id="fig|1178515.4.peg.551"/>
<reference evidence="2 3" key="1">
    <citation type="submission" date="2015-01" db="EMBL/GenBank/DDBJ databases">
        <title>Paenibacillus swuensis/DY6/whole genome sequencing.</title>
        <authorList>
            <person name="Kim M.K."/>
            <person name="Srinivasan S."/>
            <person name="Lee J.-J."/>
        </authorList>
    </citation>
    <scope>NUCLEOTIDE SEQUENCE [LARGE SCALE GENOMIC DNA]</scope>
    <source>
        <strain evidence="2 3">DY6</strain>
    </source>
</reference>
<dbReference type="Gene3D" id="1.20.120.450">
    <property type="entry name" value="dinb family like domain"/>
    <property type="match status" value="1"/>
</dbReference>
<dbReference type="SUPFAM" id="SSF109854">
    <property type="entry name" value="DinB/YfiT-like putative metalloenzymes"/>
    <property type="match status" value="1"/>
</dbReference>
<protein>
    <recommendedName>
        <fullName evidence="1">DinB-like domain-containing protein</fullName>
    </recommendedName>
</protein>
<gene>
    <name evidence="2" type="ORF">SY83_02835</name>
</gene>
<evidence type="ECO:0000259" key="1">
    <source>
        <dbReference type="Pfam" id="PF12867"/>
    </source>
</evidence>
<organism evidence="2 3">
    <name type="scientific">Paenibacillus swuensis</name>
    <dbReference type="NCBI Taxonomy" id="1178515"/>
    <lineage>
        <taxon>Bacteria</taxon>
        <taxon>Bacillati</taxon>
        <taxon>Bacillota</taxon>
        <taxon>Bacilli</taxon>
        <taxon>Bacillales</taxon>
        <taxon>Paenibacillaceae</taxon>
        <taxon>Paenibacillus</taxon>
    </lineage>
</organism>
<dbReference type="KEGG" id="pswu:SY83_02835"/>
<keyword evidence="3" id="KW-1185">Reference proteome</keyword>
<dbReference type="AlphaFoldDB" id="A0A172TNL5"/>
<dbReference type="EMBL" id="CP011388">
    <property type="protein sequence ID" value="ANE48679.1"/>
    <property type="molecule type" value="Genomic_DNA"/>
</dbReference>
<evidence type="ECO:0000313" key="2">
    <source>
        <dbReference type="EMBL" id="ANE48679.1"/>
    </source>
</evidence>
<name>A0A172TNL5_9BACL</name>
<dbReference type="InterPro" id="IPR024775">
    <property type="entry name" value="DinB-like"/>
</dbReference>
<dbReference type="Proteomes" id="UP000076927">
    <property type="component" value="Chromosome"/>
</dbReference>
<dbReference type="STRING" id="1178515.SY83_02835"/>
<accession>A0A172TNL5</accession>
<sequence>MGNYLFEQLAFVRGQTLKFMQGVSEDEGNRIPEGFRNHIRWQLGHIYTVTERFAFYFAGLPMVLPDGFSEQFGNGTSPETPTNYPVPTLQELETLLQEQLHRIQTTLPERVHQTIDPPYVTSAGMRLGSIEEFLTFNLYHEGMHISMIKVYKKLVAGK</sequence>
<feature type="domain" description="DinB-like" evidence="1">
    <location>
        <begin position="8"/>
        <end position="148"/>
    </location>
</feature>
<dbReference type="RefSeq" id="WP_068610799.1">
    <property type="nucleotide sequence ID" value="NZ_CP011388.1"/>
</dbReference>